<gene>
    <name evidence="7" type="ORF">OFUS_LOCUS25919</name>
</gene>
<dbReference type="PRINTS" id="PR00625">
    <property type="entry name" value="JDOMAIN"/>
</dbReference>
<dbReference type="InterPro" id="IPR036671">
    <property type="entry name" value="DPH_MB_sf"/>
</dbReference>
<sequence length="142" mass="16740">MENFYSILECKQEDPLEVLKTNYQQLVLKYHPDKYSSDLTDSERNEKLNIYIAIDKAWKVLSDPEKRSEFDAKWTERNLAQEFPIHDTLTLDDFEEQEDFLVYPCRCGGDYILTETDIEFQVDVVCCESCTLAVKVLYTNKD</sequence>
<dbReference type="Pfam" id="PF05207">
    <property type="entry name" value="Zn_ribbon_CSL"/>
    <property type="match status" value="1"/>
</dbReference>
<dbReference type="PANTHER" id="PTHR45255:SF1">
    <property type="entry name" value="DNAJ HOMOLOG SUBFAMILY C MEMBER 24"/>
    <property type="match status" value="1"/>
</dbReference>
<comment type="caution">
    <text evidence="7">The sequence shown here is derived from an EMBL/GenBank/DDBJ whole genome shotgun (WGS) entry which is preliminary data.</text>
</comment>
<evidence type="ECO:0000256" key="1">
    <source>
        <dbReference type="ARBA" id="ARBA00006169"/>
    </source>
</evidence>
<dbReference type="AlphaFoldDB" id="A0A8S4Q8B9"/>
<dbReference type="Gene3D" id="1.10.287.110">
    <property type="entry name" value="DnaJ domain"/>
    <property type="match status" value="1"/>
</dbReference>
<name>A0A8S4Q8B9_OWEFU</name>
<dbReference type="Pfam" id="PF00226">
    <property type="entry name" value="DnaJ"/>
    <property type="match status" value="1"/>
</dbReference>
<evidence type="ECO:0000259" key="5">
    <source>
        <dbReference type="PROSITE" id="PS50076"/>
    </source>
</evidence>
<keyword evidence="4" id="KW-0408">Iron</keyword>
<dbReference type="CDD" id="cd06257">
    <property type="entry name" value="DnaJ"/>
    <property type="match status" value="1"/>
</dbReference>
<keyword evidence="2" id="KW-0479">Metal-binding</keyword>
<evidence type="ECO:0000313" key="7">
    <source>
        <dbReference type="EMBL" id="CAH1802210.1"/>
    </source>
</evidence>
<dbReference type="InterPro" id="IPR036869">
    <property type="entry name" value="J_dom_sf"/>
</dbReference>
<dbReference type="Gene3D" id="3.10.660.10">
    <property type="entry name" value="DPH Zinc finger"/>
    <property type="match status" value="1"/>
</dbReference>
<keyword evidence="3" id="KW-0862">Zinc</keyword>
<dbReference type="Proteomes" id="UP000749559">
    <property type="component" value="Unassembled WGS sequence"/>
</dbReference>
<evidence type="ECO:0000259" key="6">
    <source>
        <dbReference type="PROSITE" id="PS51074"/>
    </source>
</evidence>
<proteinExistence type="inferred from homology"/>
<dbReference type="OrthoDB" id="66964at2759"/>
<reference evidence="7" key="1">
    <citation type="submission" date="2022-03" db="EMBL/GenBank/DDBJ databases">
        <authorList>
            <person name="Martin C."/>
        </authorList>
    </citation>
    <scope>NUCLEOTIDE SEQUENCE</scope>
</reference>
<feature type="domain" description="J" evidence="5">
    <location>
        <begin position="3"/>
        <end position="74"/>
    </location>
</feature>
<dbReference type="SMART" id="SM00271">
    <property type="entry name" value="DnaJ"/>
    <property type="match status" value="1"/>
</dbReference>
<dbReference type="SUPFAM" id="SSF144217">
    <property type="entry name" value="CSL zinc finger"/>
    <property type="match status" value="1"/>
</dbReference>
<dbReference type="SUPFAM" id="SSF46565">
    <property type="entry name" value="Chaperone J-domain"/>
    <property type="match status" value="1"/>
</dbReference>
<accession>A0A8S4Q8B9</accession>
<organism evidence="7 8">
    <name type="scientific">Owenia fusiformis</name>
    <name type="common">Polychaete worm</name>
    <dbReference type="NCBI Taxonomy" id="6347"/>
    <lineage>
        <taxon>Eukaryota</taxon>
        <taxon>Metazoa</taxon>
        <taxon>Spiralia</taxon>
        <taxon>Lophotrochozoa</taxon>
        <taxon>Annelida</taxon>
        <taxon>Polychaeta</taxon>
        <taxon>Sedentaria</taxon>
        <taxon>Canalipalpata</taxon>
        <taxon>Sabellida</taxon>
        <taxon>Oweniida</taxon>
        <taxon>Oweniidae</taxon>
        <taxon>Owenia</taxon>
    </lineage>
</organism>
<dbReference type="EMBL" id="CAIIXF020000012">
    <property type="protein sequence ID" value="CAH1802210.1"/>
    <property type="molecule type" value="Genomic_DNA"/>
</dbReference>
<evidence type="ECO:0000313" key="8">
    <source>
        <dbReference type="Proteomes" id="UP000749559"/>
    </source>
</evidence>
<dbReference type="PANTHER" id="PTHR45255">
    <property type="entry name" value="DNAJ HOMOLOG SUBFAMILY C MEMBER 24"/>
    <property type="match status" value="1"/>
</dbReference>
<evidence type="ECO:0000256" key="4">
    <source>
        <dbReference type="ARBA" id="ARBA00023004"/>
    </source>
</evidence>
<keyword evidence="8" id="KW-1185">Reference proteome</keyword>
<evidence type="ECO:0000256" key="2">
    <source>
        <dbReference type="ARBA" id="ARBA00022723"/>
    </source>
</evidence>
<evidence type="ECO:0000256" key="3">
    <source>
        <dbReference type="ARBA" id="ARBA00022833"/>
    </source>
</evidence>
<dbReference type="InterPro" id="IPR001623">
    <property type="entry name" value="DnaJ_domain"/>
</dbReference>
<dbReference type="PROSITE" id="PS51074">
    <property type="entry name" value="DPH_MB"/>
    <property type="match status" value="1"/>
</dbReference>
<feature type="domain" description="DPH-type MB" evidence="6">
    <location>
        <begin position="85"/>
        <end position="139"/>
    </location>
</feature>
<dbReference type="GO" id="GO:0001671">
    <property type="term" value="F:ATPase activator activity"/>
    <property type="evidence" value="ECO:0007669"/>
    <property type="project" value="TreeGrafter"/>
</dbReference>
<dbReference type="PROSITE" id="PS50076">
    <property type="entry name" value="DNAJ_2"/>
    <property type="match status" value="1"/>
</dbReference>
<dbReference type="GO" id="GO:0008198">
    <property type="term" value="F:ferrous iron binding"/>
    <property type="evidence" value="ECO:0007669"/>
    <property type="project" value="TreeGrafter"/>
</dbReference>
<protein>
    <submittedName>
        <fullName evidence="7">Uncharacterized protein</fullName>
    </submittedName>
</protein>
<comment type="similarity">
    <text evidence="1">Belongs to the DPH4 family.</text>
</comment>
<dbReference type="InterPro" id="IPR007872">
    <property type="entry name" value="DPH_MB_dom"/>
</dbReference>